<feature type="region of interest" description="Disordered" evidence="1">
    <location>
        <begin position="1"/>
        <end position="41"/>
    </location>
</feature>
<feature type="compositionally biased region" description="Basic and acidic residues" evidence="1">
    <location>
        <begin position="13"/>
        <end position="41"/>
    </location>
</feature>
<dbReference type="Proteomes" id="UP000095287">
    <property type="component" value="Unplaced"/>
</dbReference>
<proteinExistence type="predicted"/>
<protein>
    <submittedName>
        <fullName evidence="3">BESS domain-containing protein</fullName>
    </submittedName>
</protein>
<accession>A0A1I8AVQ0</accession>
<keyword evidence="2" id="KW-1185">Reference proteome</keyword>
<evidence type="ECO:0000313" key="2">
    <source>
        <dbReference type="Proteomes" id="UP000095287"/>
    </source>
</evidence>
<organism evidence="2 3">
    <name type="scientific">Steinernema glaseri</name>
    <dbReference type="NCBI Taxonomy" id="37863"/>
    <lineage>
        <taxon>Eukaryota</taxon>
        <taxon>Metazoa</taxon>
        <taxon>Ecdysozoa</taxon>
        <taxon>Nematoda</taxon>
        <taxon>Chromadorea</taxon>
        <taxon>Rhabditida</taxon>
        <taxon>Tylenchina</taxon>
        <taxon>Panagrolaimomorpha</taxon>
        <taxon>Strongyloidoidea</taxon>
        <taxon>Steinernematidae</taxon>
        <taxon>Steinernema</taxon>
    </lineage>
</organism>
<sequence length="124" mass="14446">MSNPGRVFGTSLDTKHSTDRSAARDEIVPAEEQAVRHERSVEPIQHEISKSEDAFMSFYSFLCDQFKYLSPQQQTKARREILLAAEEHYMKILLEDKEKCRRLNRPKFLKQATKKLLCETDTPT</sequence>
<dbReference type="AlphaFoldDB" id="A0A1I8AVQ0"/>
<evidence type="ECO:0000256" key="1">
    <source>
        <dbReference type="SAM" id="MobiDB-lite"/>
    </source>
</evidence>
<evidence type="ECO:0000313" key="3">
    <source>
        <dbReference type="WBParaSite" id="L893_g9714.t1"/>
    </source>
</evidence>
<name>A0A1I8AVQ0_9BILA</name>
<reference evidence="3" key="1">
    <citation type="submission" date="2016-11" db="UniProtKB">
        <authorList>
            <consortium name="WormBaseParasite"/>
        </authorList>
    </citation>
    <scope>IDENTIFICATION</scope>
</reference>
<dbReference type="WBParaSite" id="L893_g9714.t1">
    <property type="protein sequence ID" value="L893_g9714.t1"/>
    <property type="gene ID" value="L893_g9714"/>
</dbReference>